<dbReference type="SUPFAM" id="SSF52540">
    <property type="entry name" value="P-loop containing nucleoside triphosphate hydrolases"/>
    <property type="match status" value="1"/>
</dbReference>
<keyword evidence="2" id="KW-0813">Transport</keyword>
<organism evidence="11 12">
    <name type="scientific">Klebsormidium nitens</name>
    <name type="common">Green alga</name>
    <name type="synonym">Ulothrix nitens</name>
    <dbReference type="NCBI Taxonomy" id="105231"/>
    <lineage>
        <taxon>Eukaryota</taxon>
        <taxon>Viridiplantae</taxon>
        <taxon>Streptophyta</taxon>
        <taxon>Klebsormidiophyceae</taxon>
        <taxon>Klebsormidiales</taxon>
        <taxon>Klebsormidiaceae</taxon>
        <taxon>Klebsormidium</taxon>
    </lineage>
</organism>
<feature type="transmembrane region" description="Helical" evidence="9">
    <location>
        <begin position="671"/>
        <end position="689"/>
    </location>
</feature>
<feature type="transmembrane region" description="Helical" evidence="9">
    <location>
        <begin position="527"/>
        <end position="549"/>
    </location>
</feature>
<feature type="transmembrane region" description="Helical" evidence="9">
    <location>
        <begin position="756"/>
        <end position="774"/>
    </location>
</feature>
<dbReference type="Pfam" id="PF00005">
    <property type="entry name" value="ABC_tran"/>
    <property type="match status" value="1"/>
</dbReference>
<dbReference type="InterPro" id="IPR003439">
    <property type="entry name" value="ABC_transporter-like_ATP-bd"/>
</dbReference>
<dbReference type="EMBL" id="DF237769">
    <property type="protein sequence ID" value="GAQ91617.1"/>
    <property type="molecule type" value="Genomic_DNA"/>
</dbReference>
<dbReference type="STRING" id="105231.A0A1Y1ISI6"/>
<evidence type="ECO:0000256" key="5">
    <source>
        <dbReference type="ARBA" id="ARBA00022840"/>
    </source>
</evidence>
<dbReference type="InterPro" id="IPR050352">
    <property type="entry name" value="ABCG_transporters"/>
</dbReference>
<dbReference type="Proteomes" id="UP000054558">
    <property type="component" value="Unassembled WGS sequence"/>
</dbReference>
<dbReference type="InterPro" id="IPR013525">
    <property type="entry name" value="ABC2_TM"/>
</dbReference>
<accession>A0A1Y1ISI6</accession>
<dbReference type="GO" id="GO:0016020">
    <property type="term" value="C:membrane"/>
    <property type="evidence" value="ECO:0000318"/>
    <property type="project" value="GO_Central"/>
</dbReference>
<dbReference type="PANTHER" id="PTHR48041">
    <property type="entry name" value="ABC TRANSPORTER G FAMILY MEMBER 28"/>
    <property type="match status" value="1"/>
</dbReference>
<evidence type="ECO:0000313" key="12">
    <source>
        <dbReference type="Proteomes" id="UP000054558"/>
    </source>
</evidence>
<feature type="region of interest" description="Disordered" evidence="8">
    <location>
        <begin position="1"/>
        <end position="29"/>
    </location>
</feature>
<dbReference type="InterPro" id="IPR027417">
    <property type="entry name" value="P-loop_NTPase"/>
</dbReference>
<keyword evidence="5" id="KW-0067">ATP-binding</keyword>
<dbReference type="OrthoDB" id="2015555at2759"/>
<dbReference type="GO" id="GO:0016887">
    <property type="term" value="F:ATP hydrolysis activity"/>
    <property type="evidence" value="ECO:0007669"/>
    <property type="project" value="InterPro"/>
</dbReference>
<dbReference type="Pfam" id="PF01061">
    <property type="entry name" value="ABC2_membrane"/>
    <property type="match status" value="1"/>
</dbReference>
<evidence type="ECO:0000259" key="10">
    <source>
        <dbReference type="PROSITE" id="PS50893"/>
    </source>
</evidence>
<evidence type="ECO:0000313" key="11">
    <source>
        <dbReference type="EMBL" id="GAQ91617.1"/>
    </source>
</evidence>
<sequence length="779" mass="84923">MENDVPEEAAPLTGIDEKGQGARARGRGPLVSRLADTPAEISQGASVTNGETTAVGNAGIVRSEAGQALVGGNVAGAQAHVANEPGSSTSSDYGSHAAPMLPRPVMGEALQAKGHVLTGGGGVTGVGGARRSFDVVGTSADARPGLTTASASHGERKDKNVVAAIRALTRTTTVEEVDGKKDPLDTGIIVQFREVEFHKPVRLMSKLVYGISRRLPSGDGMRRRLLHNVSGTVRPGQFMAIMGPEGAGKTLFLQVLAGRVKGYKGHITYNGAPFSKRLTQKMGYVDLEVAALQSKLTVKEMLLYAARLRMPQATEELDRIVRMEHVIDSMDLQSCANVLVGRALTNEKLRLLIAVEMVMNPTLLLLDEPTSGLDGALALRLTRTLAAYAATGRTVIATMKQPSNRVFGMFDLVLLLAQGNPIYMGLAAEALPYFASIGHSPSAGVSPAEYLLDLAVSEPSDGSIHFGTTVNLMRLWAKRQEAERNQQSDEAPPGAAAVSGGVRWQTSWWFQFQTLLARGFKASQMDWYTRVQLASVILQALLIGCYWYKRTDTYDGIRDQAGLLFFTIFYWSLIPSLTSTVLINQVKPLLAREQAGGMYHISAWLCHHYVLETPYEIGAPLIFCAITYWMVGLNPGFGEFVLHTLLTILNTMVASGLGLAVGAFWGEIKTGVLTGCLLILASLNVTAFFSRFPPHWIGWCQYLSFTTYTYKLFLRLNFDRNHRYRCSQPPLFVCDIHQHPELTGFDNISGGGAVEAVILVFMCFLYRFLAYALLRYKYR</sequence>
<keyword evidence="6 9" id="KW-1133">Transmembrane helix</keyword>
<dbReference type="AlphaFoldDB" id="A0A1Y1ISI6"/>
<dbReference type="GO" id="GO:0055085">
    <property type="term" value="P:transmembrane transport"/>
    <property type="evidence" value="ECO:0000318"/>
    <property type="project" value="GO_Central"/>
</dbReference>
<dbReference type="Gene3D" id="3.40.50.300">
    <property type="entry name" value="P-loop containing nucleotide triphosphate hydrolases"/>
    <property type="match status" value="1"/>
</dbReference>
<feature type="domain" description="ABC transporter" evidence="10">
    <location>
        <begin position="201"/>
        <end position="443"/>
    </location>
</feature>
<evidence type="ECO:0000256" key="1">
    <source>
        <dbReference type="ARBA" id="ARBA00004141"/>
    </source>
</evidence>
<dbReference type="GO" id="GO:0005524">
    <property type="term" value="F:ATP binding"/>
    <property type="evidence" value="ECO:0007669"/>
    <property type="project" value="UniProtKB-KW"/>
</dbReference>
<evidence type="ECO:0000256" key="4">
    <source>
        <dbReference type="ARBA" id="ARBA00022741"/>
    </source>
</evidence>
<evidence type="ECO:0000256" key="2">
    <source>
        <dbReference type="ARBA" id="ARBA00022448"/>
    </source>
</evidence>
<protein>
    <submittedName>
        <fullName evidence="11">ABC-2 type transporter family protein</fullName>
    </submittedName>
</protein>
<keyword evidence="3 9" id="KW-0812">Transmembrane</keyword>
<comment type="subcellular location">
    <subcellularLocation>
        <location evidence="1">Membrane</location>
        <topology evidence="1">Multi-pass membrane protein</topology>
    </subcellularLocation>
</comment>
<evidence type="ECO:0000256" key="3">
    <source>
        <dbReference type="ARBA" id="ARBA00022692"/>
    </source>
</evidence>
<feature type="transmembrane region" description="Helical" evidence="9">
    <location>
        <begin position="561"/>
        <end position="583"/>
    </location>
</feature>
<evidence type="ECO:0000256" key="6">
    <source>
        <dbReference type="ARBA" id="ARBA00022989"/>
    </source>
</evidence>
<proteinExistence type="predicted"/>
<dbReference type="InterPro" id="IPR003593">
    <property type="entry name" value="AAA+_ATPase"/>
</dbReference>
<evidence type="ECO:0000256" key="8">
    <source>
        <dbReference type="SAM" id="MobiDB-lite"/>
    </source>
</evidence>
<dbReference type="SMART" id="SM00382">
    <property type="entry name" value="AAA"/>
    <property type="match status" value="1"/>
</dbReference>
<feature type="transmembrane region" description="Helical" evidence="9">
    <location>
        <begin position="640"/>
        <end position="665"/>
    </location>
</feature>
<dbReference type="GO" id="GO:0042626">
    <property type="term" value="F:ATPase-coupled transmembrane transporter activity"/>
    <property type="evidence" value="ECO:0000318"/>
    <property type="project" value="GO_Central"/>
</dbReference>
<keyword evidence="12" id="KW-1185">Reference proteome</keyword>
<evidence type="ECO:0000256" key="9">
    <source>
        <dbReference type="SAM" id="Phobius"/>
    </source>
</evidence>
<dbReference type="GO" id="GO:0140359">
    <property type="term" value="F:ABC-type transporter activity"/>
    <property type="evidence" value="ECO:0007669"/>
    <property type="project" value="InterPro"/>
</dbReference>
<keyword evidence="4" id="KW-0547">Nucleotide-binding</keyword>
<name>A0A1Y1ISI6_KLENI</name>
<dbReference type="PANTHER" id="PTHR48041:SF111">
    <property type="entry name" value="ABC TRANSPORTER G FAMILY MEMBER 14"/>
    <property type="match status" value="1"/>
</dbReference>
<gene>
    <name evidence="11" type="ORF">KFL_008200010</name>
</gene>
<dbReference type="PROSITE" id="PS50893">
    <property type="entry name" value="ABC_TRANSPORTER_2"/>
    <property type="match status" value="1"/>
</dbReference>
<reference evidence="11 12" key="1">
    <citation type="journal article" date="2014" name="Nat. Commun.">
        <title>Klebsormidium flaccidum genome reveals primary factors for plant terrestrial adaptation.</title>
        <authorList>
            <person name="Hori K."/>
            <person name="Maruyama F."/>
            <person name="Fujisawa T."/>
            <person name="Togashi T."/>
            <person name="Yamamoto N."/>
            <person name="Seo M."/>
            <person name="Sato S."/>
            <person name="Yamada T."/>
            <person name="Mori H."/>
            <person name="Tajima N."/>
            <person name="Moriyama T."/>
            <person name="Ikeuchi M."/>
            <person name="Watanabe M."/>
            <person name="Wada H."/>
            <person name="Kobayashi K."/>
            <person name="Saito M."/>
            <person name="Masuda T."/>
            <person name="Sasaki-Sekimoto Y."/>
            <person name="Mashiguchi K."/>
            <person name="Awai K."/>
            <person name="Shimojima M."/>
            <person name="Masuda S."/>
            <person name="Iwai M."/>
            <person name="Nobusawa T."/>
            <person name="Narise T."/>
            <person name="Kondo S."/>
            <person name="Saito H."/>
            <person name="Sato R."/>
            <person name="Murakawa M."/>
            <person name="Ihara Y."/>
            <person name="Oshima-Yamada Y."/>
            <person name="Ohtaka K."/>
            <person name="Satoh M."/>
            <person name="Sonobe K."/>
            <person name="Ishii M."/>
            <person name="Ohtani R."/>
            <person name="Kanamori-Sato M."/>
            <person name="Honoki R."/>
            <person name="Miyazaki D."/>
            <person name="Mochizuki H."/>
            <person name="Umetsu J."/>
            <person name="Higashi K."/>
            <person name="Shibata D."/>
            <person name="Kamiya Y."/>
            <person name="Sato N."/>
            <person name="Nakamura Y."/>
            <person name="Tabata S."/>
            <person name="Ida S."/>
            <person name="Kurokawa K."/>
            <person name="Ohta H."/>
        </authorList>
    </citation>
    <scope>NUCLEOTIDE SEQUENCE [LARGE SCALE GENOMIC DNA]</scope>
    <source>
        <strain evidence="11 12">NIES-2285</strain>
    </source>
</reference>
<evidence type="ECO:0000256" key="7">
    <source>
        <dbReference type="ARBA" id="ARBA00023136"/>
    </source>
</evidence>
<keyword evidence="7 9" id="KW-0472">Membrane</keyword>